<feature type="binding site" evidence="7">
    <location>
        <position position="84"/>
    </location>
    <ligand>
        <name>substrate</name>
    </ligand>
</feature>
<feature type="binding site" evidence="7">
    <location>
        <position position="79"/>
    </location>
    <ligand>
        <name>substrate</name>
    </ligand>
</feature>
<sequence>MHVAIAGNIGSGKTTLTRLLAAHYGWTPKYESVDFNPYLADFYQDMARWSFNLQIYFLNKRFKDVVEISHSKEVIVQDRTIYEDARIFAPNLHDMGLMSSRDFENYSDLFDLMMSLVGNPDLLIYLRSSIPNLIAQIQKRGRDYEKTIRIDYLTGLNEKYEKWISGYTGKLLVIDADKIKFGDRPEDFEKVTDMIDAELYGLFPAAGD</sequence>
<dbReference type="InterPro" id="IPR031314">
    <property type="entry name" value="DNK_dom"/>
</dbReference>
<reference evidence="10" key="2">
    <citation type="journal article" date="2021" name="PeerJ">
        <title>Extensive microbial diversity within the chicken gut microbiome revealed by metagenomics and culture.</title>
        <authorList>
            <person name="Gilroy R."/>
            <person name="Ravi A."/>
            <person name="Getino M."/>
            <person name="Pursley I."/>
            <person name="Horton D.L."/>
            <person name="Alikhan N.F."/>
            <person name="Baker D."/>
            <person name="Gharbi K."/>
            <person name="Hall N."/>
            <person name="Watson M."/>
            <person name="Adriaenssens E.M."/>
            <person name="Foster-Nyarko E."/>
            <person name="Jarju S."/>
            <person name="Secka A."/>
            <person name="Antonio M."/>
            <person name="Oren A."/>
            <person name="Chaudhuri R.R."/>
            <person name="La Ragione R."/>
            <person name="Hildebrand F."/>
            <person name="Pallen M.J."/>
        </authorList>
    </citation>
    <scope>NUCLEOTIDE SEQUENCE</scope>
    <source>
        <strain evidence="10">B3-1481</strain>
    </source>
</reference>
<proteinExistence type="inferred from homology"/>
<feature type="binding site" evidence="8">
    <location>
        <begin position="7"/>
        <end position="15"/>
    </location>
    <ligand>
        <name>ATP</name>
        <dbReference type="ChEBI" id="CHEBI:30616"/>
    </ligand>
</feature>
<evidence type="ECO:0000256" key="4">
    <source>
        <dbReference type="ARBA" id="ARBA00022777"/>
    </source>
</evidence>
<dbReference type="InterPro" id="IPR027417">
    <property type="entry name" value="P-loop_NTPase"/>
</dbReference>
<evidence type="ECO:0000256" key="1">
    <source>
        <dbReference type="ARBA" id="ARBA00007420"/>
    </source>
</evidence>
<dbReference type="PANTHER" id="PTHR10513:SF35">
    <property type="entry name" value="DEOXYADENOSINE KINASE"/>
    <property type="match status" value="1"/>
</dbReference>
<organism evidence="10 11">
    <name type="scientific">Candidatus Cryptobacteroides avistercoris</name>
    <dbReference type="NCBI Taxonomy" id="2840758"/>
    <lineage>
        <taxon>Bacteria</taxon>
        <taxon>Pseudomonadati</taxon>
        <taxon>Bacteroidota</taxon>
        <taxon>Bacteroidia</taxon>
        <taxon>Bacteroidales</taxon>
        <taxon>Candidatus Cryptobacteroides</taxon>
    </lineage>
</organism>
<accession>A0A9D9IWA2</accession>
<dbReference type="PIRSF" id="PIRSF000705">
    <property type="entry name" value="DNK"/>
    <property type="match status" value="1"/>
</dbReference>
<dbReference type="SUPFAM" id="SSF52540">
    <property type="entry name" value="P-loop containing nucleoside triphosphate hydrolases"/>
    <property type="match status" value="1"/>
</dbReference>
<dbReference type="Proteomes" id="UP000823769">
    <property type="component" value="Unassembled WGS sequence"/>
</dbReference>
<evidence type="ECO:0000313" key="11">
    <source>
        <dbReference type="Proteomes" id="UP000823769"/>
    </source>
</evidence>
<dbReference type="Pfam" id="PF01712">
    <property type="entry name" value="dNK"/>
    <property type="match status" value="1"/>
</dbReference>
<dbReference type="GO" id="GO:0005737">
    <property type="term" value="C:cytoplasm"/>
    <property type="evidence" value="ECO:0007669"/>
    <property type="project" value="TreeGrafter"/>
</dbReference>
<keyword evidence="4 10" id="KW-0418">Kinase</keyword>
<keyword evidence="2" id="KW-0808">Transferase</keyword>
<name>A0A9D9IWA2_9BACT</name>
<feature type="binding site" evidence="7">
    <location>
        <position position="43"/>
    </location>
    <ligand>
        <name>substrate</name>
    </ligand>
</feature>
<dbReference type="AlphaFoldDB" id="A0A9D9IWA2"/>
<evidence type="ECO:0000256" key="5">
    <source>
        <dbReference type="ARBA" id="ARBA00022840"/>
    </source>
</evidence>
<evidence type="ECO:0000313" key="10">
    <source>
        <dbReference type="EMBL" id="MBO8479862.1"/>
    </source>
</evidence>
<protein>
    <submittedName>
        <fullName evidence="10">Deoxynucleoside kinase</fullName>
    </submittedName>
</protein>
<feature type="binding site" evidence="7">
    <location>
        <position position="145"/>
    </location>
    <ligand>
        <name>substrate</name>
    </ligand>
</feature>
<dbReference type="PANTHER" id="PTHR10513">
    <property type="entry name" value="DEOXYNUCLEOSIDE KINASE"/>
    <property type="match status" value="1"/>
</dbReference>
<dbReference type="CDD" id="cd01673">
    <property type="entry name" value="dNK"/>
    <property type="match status" value="1"/>
</dbReference>
<dbReference type="Gene3D" id="3.40.50.300">
    <property type="entry name" value="P-loop containing nucleotide triphosphate hydrolases"/>
    <property type="match status" value="1"/>
</dbReference>
<dbReference type="InterPro" id="IPR050566">
    <property type="entry name" value="Deoxyribonucleoside_kinase"/>
</dbReference>
<feature type="domain" description="Deoxynucleoside kinase" evidence="9">
    <location>
        <begin position="4"/>
        <end position="195"/>
    </location>
</feature>
<dbReference type="GO" id="GO:0005524">
    <property type="term" value="F:ATP binding"/>
    <property type="evidence" value="ECO:0007669"/>
    <property type="project" value="UniProtKB-KW"/>
</dbReference>
<evidence type="ECO:0000259" key="9">
    <source>
        <dbReference type="Pfam" id="PF01712"/>
    </source>
</evidence>
<keyword evidence="5 8" id="KW-0067">ATP-binding</keyword>
<reference evidence="10" key="1">
    <citation type="submission" date="2020-10" db="EMBL/GenBank/DDBJ databases">
        <authorList>
            <person name="Gilroy R."/>
        </authorList>
    </citation>
    <scope>NUCLEOTIDE SEQUENCE</scope>
    <source>
        <strain evidence="10">B3-1481</strain>
    </source>
</reference>
<gene>
    <name evidence="10" type="ORF">IAB76_01960</name>
</gene>
<evidence type="ECO:0000256" key="3">
    <source>
        <dbReference type="ARBA" id="ARBA00022741"/>
    </source>
</evidence>
<evidence type="ECO:0000256" key="7">
    <source>
        <dbReference type="PIRSR" id="PIRSR000705-2"/>
    </source>
</evidence>
<evidence type="ECO:0000256" key="8">
    <source>
        <dbReference type="PIRSR" id="PIRSR000705-3"/>
    </source>
</evidence>
<feature type="active site" description="Proton acceptor" evidence="6">
    <location>
        <position position="78"/>
    </location>
</feature>
<dbReference type="InterPro" id="IPR002624">
    <property type="entry name" value="DCK/DGK"/>
</dbReference>
<dbReference type="FunFam" id="3.40.50.300:FF:000659">
    <property type="entry name" value="Deoxyguanosine kinase"/>
    <property type="match status" value="1"/>
</dbReference>
<feature type="binding site" evidence="7">
    <location>
        <position position="54"/>
    </location>
    <ligand>
        <name>substrate</name>
    </ligand>
</feature>
<feature type="binding site" evidence="7">
    <location>
        <position position="31"/>
    </location>
    <ligand>
        <name>substrate</name>
    </ligand>
</feature>
<evidence type="ECO:0000256" key="2">
    <source>
        <dbReference type="ARBA" id="ARBA00022679"/>
    </source>
</evidence>
<comment type="caution">
    <text evidence="10">The sequence shown here is derived from an EMBL/GenBank/DDBJ whole genome shotgun (WGS) entry which is preliminary data.</text>
</comment>
<comment type="similarity">
    <text evidence="1">Belongs to the DCK/DGK family.</text>
</comment>
<dbReference type="EMBL" id="JADILW010000028">
    <property type="protein sequence ID" value="MBO8479862.1"/>
    <property type="molecule type" value="Genomic_DNA"/>
</dbReference>
<keyword evidence="3 8" id="KW-0547">Nucleotide-binding</keyword>
<dbReference type="GO" id="GO:0019136">
    <property type="term" value="F:deoxynucleoside kinase activity"/>
    <property type="evidence" value="ECO:0007669"/>
    <property type="project" value="InterPro"/>
</dbReference>
<evidence type="ECO:0000256" key="6">
    <source>
        <dbReference type="PIRSR" id="PIRSR000705-1"/>
    </source>
</evidence>